<dbReference type="AlphaFoldDB" id="A0A9W6CAK0"/>
<dbReference type="SUPFAM" id="SSF54631">
    <property type="entry name" value="CBS-domain pair"/>
    <property type="match status" value="1"/>
</dbReference>
<evidence type="ECO:0000259" key="3">
    <source>
        <dbReference type="PROSITE" id="PS51371"/>
    </source>
</evidence>
<reference evidence="4" key="1">
    <citation type="submission" date="2022-11" db="EMBL/GenBank/DDBJ databases">
        <title>Draft genome sequence of Sellimonas catena strain 18CBH55.</title>
        <authorList>
            <person name="Hisatomi A."/>
            <person name="Ohkuma M."/>
            <person name="Sakamoto M."/>
        </authorList>
    </citation>
    <scope>NUCLEOTIDE SEQUENCE</scope>
    <source>
        <strain evidence="4">18CBH55</strain>
    </source>
</reference>
<reference evidence="4" key="3">
    <citation type="journal article" date="2023" name="Int. J. Syst. Evol. Microbiol.">
        <title>Sellimonas catena sp. nov., isolated from human faeces.</title>
        <authorList>
            <person name="Hisatomi A."/>
            <person name="Ohkuma M."/>
            <person name="Sakamoto M."/>
        </authorList>
    </citation>
    <scope>NUCLEOTIDE SEQUENCE</scope>
    <source>
        <strain evidence="4">18CBH55</strain>
    </source>
</reference>
<dbReference type="EMBL" id="BSCH01000007">
    <property type="protein sequence ID" value="GLG89851.1"/>
    <property type="molecule type" value="Genomic_DNA"/>
</dbReference>
<organism evidence="4 5">
    <name type="scientific">Sellimonas catena</name>
    <dbReference type="NCBI Taxonomy" id="2994035"/>
    <lineage>
        <taxon>Bacteria</taxon>
        <taxon>Bacillati</taxon>
        <taxon>Bacillota</taxon>
        <taxon>Clostridia</taxon>
        <taxon>Lachnospirales</taxon>
        <taxon>Lachnospiraceae</taxon>
        <taxon>Sellimonas</taxon>
    </lineage>
</organism>
<feature type="domain" description="CBS" evidence="3">
    <location>
        <begin position="7"/>
        <end position="65"/>
    </location>
</feature>
<dbReference type="InterPro" id="IPR000644">
    <property type="entry name" value="CBS_dom"/>
</dbReference>
<sequence>MNILFFLHPKAELAFIYDYHTVRQAMEIMEHYKYSCVPILNKEGKYVGTITEGDLLWGLKDSHTLDIRQAENLSVMKFERRHDYLPVSIEADMEDLVKRAMEQNFVPVEDDQHFFIGIVTRRDIIGYLNDKVKGSGDKNGD</sequence>
<comment type="caution">
    <text evidence="4">The sequence shown here is derived from an EMBL/GenBank/DDBJ whole genome shotgun (WGS) entry which is preliminary data.</text>
</comment>
<dbReference type="Pfam" id="PF00571">
    <property type="entry name" value="CBS"/>
    <property type="match status" value="2"/>
</dbReference>
<dbReference type="InterPro" id="IPR046342">
    <property type="entry name" value="CBS_dom_sf"/>
</dbReference>
<evidence type="ECO:0000256" key="2">
    <source>
        <dbReference type="PROSITE-ProRule" id="PRU00703"/>
    </source>
</evidence>
<protein>
    <submittedName>
        <fullName evidence="4">CBS domain-containing protein</fullName>
    </submittedName>
</protein>
<keyword evidence="1 2" id="KW-0129">CBS domain</keyword>
<evidence type="ECO:0000313" key="5">
    <source>
        <dbReference type="Proteomes" id="UP001145094"/>
    </source>
</evidence>
<name>A0A9W6CAK0_9FIRM</name>
<dbReference type="PANTHER" id="PTHR43080">
    <property type="entry name" value="CBS DOMAIN-CONTAINING PROTEIN CBSX3, MITOCHONDRIAL"/>
    <property type="match status" value="1"/>
</dbReference>
<dbReference type="PANTHER" id="PTHR43080:SF26">
    <property type="entry name" value="REGULATORY PROTEIN"/>
    <property type="match status" value="1"/>
</dbReference>
<evidence type="ECO:0000256" key="1">
    <source>
        <dbReference type="ARBA" id="ARBA00023122"/>
    </source>
</evidence>
<proteinExistence type="predicted"/>
<evidence type="ECO:0000313" key="4">
    <source>
        <dbReference type="EMBL" id="GLG89851.1"/>
    </source>
</evidence>
<dbReference type="InterPro" id="IPR051257">
    <property type="entry name" value="Diverse_CBS-Domain"/>
</dbReference>
<dbReference type="PROSITE" id="PS51371">
    <property type="entry name" value="CBS"/>
    <property type="match status" value="1"/>
</dbReference>
<accession>A0A9W6CAK0</accession>
<dbReference type="Gene3D" id="3.10.580.10">
    <property type="entry name" value="CBS-domain"/>
    <property type="match status" value="1"/>
</dbReference>
<dbReference type="CDD" id="cd09834">
    <property type="entry name" value="CBS_pair_bac"/>
    <property type="match status" value="1"/>
</dbReference>
<dbReference type="RefSeq" id="WP_191427383.1">
    <property type="nucleotide sequence ID" value="NZ_BSCH01000007.1"/>
</dbReference>
<dbReference type="Proteomes" id="UP001145094">
    <property type="component" value="Unassembled WGS sequence"/>
</dbReference>
<reference evidence="4" key="2">
    <citation type="submission" date="2022-11" db="EMBL/GenBank/DDBJ databases">
        <title>Draft genome sequence of Sellimonas catena strain 18CBH55.</title>
        <authorList>
            <person name="Atsushi H."/>
            <person name="Moriya O."/>
            <person name="Mitsuo S."/>
        </authorList>
    </citation>
    <scope>NUCLEOTIDE SEQUENCE</scope>
    <source>
        <strain evidence="4">18CBH55</strain>
    </source>
</reference>
<gene>
    <name evidence="4" type="ORF">Selli2_12780</name>
</gene>
<dbReference type="SMART" id="SM00116">
    <property type="entry name" value="CBS"/>
    <property type="match status" value="2"/>
</dbReference>